<dbReference type="InterPro" id="IPR011053">
    <property type="entry name" value="Single_hybrid_motif"/>
</dbReference>
<keyword evidence="2" id="KW-1185">Reference proteome</keyword>
<dbReference type="STRING" id="1661398.A0A482V7X4"/>
<comment type="caution">
    <text evidence="1">The sequence shown here is derived from an EMBL/GenBank/DDBJ whole genome shotgun (WGS) entry which is preliminary data.</text>
</comment>
<dbReference type="GO" id="GO:0005634">
    <property type="term" value="C:nucleus"/>
    <property type="evidence" value="ECO:0007669"/>
    <property type="project" value="TreeGrafter"/>
</dbReference>
<name>A0A482V7X4_ASBVE</name>
<dbReference type="GO" id="GO:0032433">
    <property type="term" value="C:filopodium tip"/>
    <property type="evidence" value="ECO:0007669"/>
    <property type="project" value="TreeGrafter"/>
</dbReference>
<dbReference type="GO" id="GO:0030027">
    <property type="term" value="C:lamellipodium"/>
    <property type="evidence" value="ECO:0007669"/>
    <property type="project" value="TreeGrafter"/>
</dbReference>
<dbReference type="PANTHER" id="PTHR13651:SF0">
    <property type="entry name" value="PROTEIN ABITRAM"/>
    <property type="match status" value="1"/>
</dbReference>
<reference evidence="1 2" key="1">
    <citation type="submission" date="2017-03" db="EMBL/GenBank/DDBJ databases">
        <title>Genome of the blue death feigning beetle - Asbolus verrucosus.</title>
        <authorList>
            <person name="Rider S.D."/>
        </authorList>
    </citation>
    <scope>NUCLEOTIDE SEQUENCE [LARGE SCALE GENOMIC DNA]</scope>
    <source>
        <strain evidence="1">Butters</strain>
        <tissue evidence="1">Head and leg muscle</tissue>
    </source>
</reference>
<evidence type="ECO:0000313" key="2">
    <source>
        <dbReference type="Proteomes" id="UP000292052"/>
    </source>
</evidence>
<dbReference type="SUPFAM" id="SSF51230">
    <property type="entry name" value="Single hybrid motif"/>
    <property type="match status" value="1"/>
</dbReference>
<dbReference type="GO" id="GO:0048813">
    <property type="term" value="P:dendrite morphogenesis"/>
    <property type="evidence" value="ECO:0007669"/>
    <property type="project" value="TreeGrafter"/>
</dbReference>
<dbReference type="GO" id="GO:0051489">
    <property type="term" value="P:regulation of filopodium assembly"/>
    <property type="evidence" value="ECO:0007669"/>
    <property type="project" value="TreeGrafter"/>
</dbReference>
<gene>
    <name evidence="1" type="ORF">BDFB_011013</name>
</gene>
<organism evidence="1 2">
    <name type="scientific">Asbolus verrucosus</name>
    <name type="common">Desert ironclad beetle</name>
    <dbReference type="NCBI Taxonomy" id="1661398"/>
    <lineage>
        <taxon>Eukaryota</taxon>
        <taxon>Metazoa</taxon>
        <taxon>Ecdysozoa</taxon>
        <taxon>Arthropoda</taxon>
        <taxon>Hexapoda</taxon>
        <taxon>Insecta</taxon>
        <taxon>Pterygota</taxon>
        <taxon>Neoptera</taxon>
        <taxon>Endopterygota</taxon>
        <taxon>Coleoptera</taxon>
        <taxon>Polyphaga</taxon>
        <taxon>Cucujiformia</taxon>
        <taxon>Tenebrionidae</taxon>
        <taxon>Pimeliinae</taxon>
        <taxon>Asbolus</taxon>
    </lineage>
</organism>
<dbReference type="PANTHER" id="PTHR13651">
    <property type="entry name" value="PROTEIN ABITRAM"/>
    <property type="match status" value="1"/>
</dbReference>
<dbReference type="GO" id="GO:0030425">
    <property type="term" value="C:dendrite"/>
    <property type="evidence" value="ECO:0007669"/>
    <property type="project" value="TreeGrafter"/>
</dbReference>
<protein>
    <submittedName>
        <fullName evidence="1">GCV H domain containing protein</fullName>
    </submittedName>
</protein>
<dbReference type="Gene3D" id="2.40.50.100">
    <property type="match status" value="1"/>
</dbReference>
<evidence type="ECO:0000313" key="1">
    <source>
        <dbReference type="EMBL" id="RZB39289.1"/>
    </source>
</evidence>
<sequence length="86" mass="9802">MSGKGKRGAQLLTPQSILCYMETQDNTQYPIYSGIYGKLLEINDRILENPNLILDDLNEGFLAIILPDMRRHEENMQSLTPAAEYN</sequence>
<dbReference type="OrthoDB" id="48130at2759"/>
<dbReference type="Proteomes" id="UP000292052">
    <property type="component" value="Unassembled WGS sequence"/>
</dbReference>
<proteinExistence type="predicted"/>
<dbReference type="GO" id="GO:0003785">
    <property type="term" value="F:actin monomer binding"/>
    <property type="evidence" value="ECO:0007669"/>
    <property type="project" value="TreeGrafter"/>
</dbReference>
<dbReference type="GO" id="GO:0030833">
    <property type="term" value="P:regulation of actin filament polymerization"/>
    <property type="evidence" value="ECO:0007669"/>
    <property type="project" value="TreeGrafter"/>
</dbReference>
<dbReference type="AlphaFoldDB" id="A0A482V7X4"/>
<accession>A0A482V7X4</accession>
<dbReference type="GO" id="GO:0051015">
    <property type="term" value="F:actin filament binding"/>
    <property type="evidence" value="ECO:0007669"/>
    <property type="project" value="TreeGrafter"/>
</dbReference>
<dbReference type="EMBL" id="QDEB01129476">
    <property type="protein sequence ID" value="RZB39289.1"/>
    <property type="molecule type" value="Genomic_DNA"/>
</dbReference>
<dbReference type="InterPro" id="IPR039169">
    <property type="entry name" value="Abitram"/>
</dbReference>